<accession>A0A2P8DEI4</accession>
<reference evidence="2 3" key="1">
    <citation type="submission" date="2018-03" db="EMBL/GenBank/DDBJ databases">
        <title>Genomic Encyclopedia of Archaeal and Bacterial Type Strains, Phase II (KMG-II): from individual species to whole genera.</title>
        <authorList>
            <person name="Goeker M."/>
        </authorList>
    </citation>
    <scope>NUCLEOTIDE SEQUENCE [LARGE SCALE GENOMIC DNA]</scope>
    <source>
        <strain evidence="2 3">DSM 45312</strain>
    </source>
</reference>
<protein>
    <submittedName>
        <fullName evidence="2">Uncharacterized protein</fullName>
    </submittedName>
</protein>
<evidence type="ECO:0000256" key="1">
    <source>
        <dbReference type="SAM" id="MobiDB-lite"/>
    </source>
</evidence>
<keyword evidence="3" id="KW-1185">Reference proteome</keyword>
<feature type="region of interest" description="Disordered" evidence="1">
    <location>
        <begin position="1"/>
        <end position="32"/>
    </location>
</feature>
<organism evidence="2 3">
    <name type="scientific">Murinocardiopsis flavida</name>
    <dbReference type="NCBI Taxonomy" id="645275"/>
    <lineage>
        <taxon>Bacteria</taxon>
        <taxon>Bacillati</taxon>
        <taxon>Actinomycetota</taxon>
        <taxon>Actinomycetes</taxon>
        <taxon>Streptosporangiales</taxon>
        <taxon>Nocardiopsidaceae</taxon>
        <taxon>Murinocardiopsis</taxon>
    </lineage>
</organism>
<dbReference type="Proteomes" id="UP000240542">
    <property type="component" value="Unassembled WGS sequence"/>
</dbReference>
<evidence type="ECO:0000313" key="2">
    <source>
        <dbReference type="EMBL" id="PSK95622.1"/>
    </source>
</evidence>
<comment type="caution">
    <text evidence="2">The sequence shown here is derived from an EMBL/GenBank/DDBJ whole genome shotgun (WGS) entry which is preliminary data.</text>
</comment>
<dbReference type="AlphaFoldDB" id="A0A2P8DEI4"/>
<dbReference type="EMBL" id="PYGA01000014">
    <property type="protein sequence ID" value="PSK95622.1"/>
    <property type="molecule type" value="Genomic_DNA"/>
</dbReference>
<name>A0A2P8DEI4_9ACTN</name>
<sequence length="32" mass="3542">MRAIVRRPNAHNAEGGSARLLRKPSEPESNAR</sequence>
<feature type="compositionally biased region" description="Basic and acidic residues" evidence="1">
    <location>
        <begin position="23"/>
        <end position="32"/>
    </location>
</feature>
<evidence type="ECO:0000313" key="3">
    <source>
        <dbReference type="Proteomes" id="UP000240542"/>
    </source>
</evidence>
<gene>
    <name evidence="2" type="ORF">CLV63_11455</name>
</gene>
<proteinExistence type="predicted"/>